<dbReference type="Pfam" id="PF01593">
    <property type="entry name" value="Amino_oxidase"/>
    <property type="match status" value="1"/>
</dbReference>
<dbReference type="EMBL" id="SOCE01000001">
    <property type="protein sequence ID" value="TDU87089.1"/>
    <property type="molecule type" value="Genomic_DNA"/>
</dbReference>
<keyword evidence="3" id="KW-1185">Reference proteome</keyword>
<dbReference type="PANTHER" id="PTHR42841">
    <property type="entry name" value="AMINE OXIDASE"/>
    <property type="match status" value="1"/>
</dbReference>
<evidence type="ECO:0000313" key="3">
    <source>
        <dbReference type="Proteomes" id="UP000295151"/>
    </source>
</evidence>
<feature type="domain" description="Amine oxidase" evidence="1">
    <location>
        <begin position="11"/>
        <end position="397"/>
    </location>
</feature>
<dbReference type="GO" id="GO:0016491">
    <property type="term" value="F:oxidoreductase activity"/>
    <property type="evidence" value="ECO:0007669"/>
    <property type="project" value="InterPro"/>
</dbReference>
<dbReference type="InterPro" id="IPR002937">
    <property type="entry name" value="Amino_oxidase"/>
</dbReference>
<organism evidence="2 3">
    <name type="scientific">Kribbella voronezhensis</name>
    <dbReference type="NCBI Taxonomy" id="2512212"/>
    <lineage>
        <taxon>Bacteria</taxon>
        <taxon>Bacillati</taxon>
        <taxon>Actinomycetota</taxon>
        <taxon>Actinomycetes</taxon>
        <taxon>Propionibacteriales</taxon>
        <taxon>Kribbellaceae</taxon>
        <taxon>Kribbella</taxon>
    </lineage>
</organism>
<dbReference type="RefSeq" id="WP_133976916.1">
    <property type="nucleotide sequence ID" value="NZ_SOCE01000001.1"/>
</dbReference>
<sequence length="411" mass="42773">MADVIVVGAGLAGLNCAVALQDRGLSVAVLEASDAVGGRIRTDVIDGYRCDRGFQLLNPSYPAAQRYVDLTALDLHSFAAGVAVATHGRTAVVADPRRNPELIGRSLLSGYVRPAELARLAAWAAPALGKVPRLLAGRDEPLAESLDKAGVSGRLRSEILEPFLAGVLASDDGTTSAAFVRLLLRAFLLGTPGLPAAGMTALPQQLAARLHDPVQLGVAATAIAGGPSVDTTDGRLEAKAVVIATDPAAELVPLKTPRMKGLSTYWFATDEAPRSDRLLVVDGNQDGPVVNTAVVSNVAPSYAPPGRHLVQATTLWPSAAVESEVRIQLSRMYGQSAGSWDLVVRHDIPAALPEQPAPLVARQSVELGEGLFVAGDHRDTASIQGALVSGRRAANAVVRHLGLTGVSARAR</sequence>
<dbReference type="Proteomes" id="UP000295151">
    <property type="component" value="Unassembled WGS sequence"/>
</dbReference>
<dbReference type="Gene3D" id="3.50.50.60">
    <property type="entry name" value="FAD/NAD(P)-binding domain"/>
    <property type="match status" value="1"/>
</dbReference>
<dbReference type="InterPro" id="IPR036188">
    <property type="entry name" value="FAD/NAD-bd_sf"/>
</dbReference>
<name>A0A4R7T671_9ACTN</name>
<gene>
    <name evidence="2" type="ORF">EV138_0606</name>
</gene>
<protein>
    <submittedName>
        <fullName evidence="2">Phytoene dehydrogenase-like protein</fullName>
    </submittedName>
</protein>
<accession>A0A4R7T671</accession>
<dbReference type="SUPFAM" id="SSF51905">
    <property type="entry name" value="FAD/NAD(P)-binding domain"/>
    <property type="match status" value="1"/>
</dbReference>
<dbReference type="OrthoDB" id="9767561at2"/>
<reference evidence="2 3" key="1">
    <citation type="submission" date="2019-03" db="EMBL/GenBank/DDBJ databases">
        <title>Genomic Encyclopedia of Type Strains, Phase III (KMG-III): the genomes of soil and plant-associated and newly described type strains.</title>
        <authorList>
            <person name="Whitman W."/>
        </authorList>
    </citation>
    <scope>NUCLEOTIDE SEQUENCE [LARGE SCALE GENOMIC DNA]</scope>
    <source>
        <strain evidence="2 3">VKM Ac-2575</strain>
    </source>
</reference>
<proteinExistence type="predicted"/>
<dbReference type="AlphaFoldDB" id="A0A4R7T671"/>
<evidence type="ECO:0000259" key="1">
    <source>
        <dbReference type="Pfam" id="PF01593"/>
    </source>
</evidence>
<evidence type="ECO:0000313" key="2">
    <source>
        <dbReference type="EMBL" id="TDU87089.1"/>
    </source>
</evidence>
<comment type="caution">
    <text evidence="2">The sequence shown here is derived from an EMBL/GenBank/DDBJ whole genome shotgun (WGS) entry which is preliminary data.</text>
</comment>